<name>A0ABM7MA55_9ACTN</name>
<evidence type="ECO:0000313" key="2">
    <source>
        <dbReference type="Proteomes" id="UP000676967"/>
    </source>
</evidence>
<evidence type="ECO:0000313" key="1">
    <source>
        <dbReference type="EMBL" id="BCJ48493.1"/>
    </source>
</evidence>
<proteinExistence type="predicted"/>
<reference evidence="1 2" key="1">
    <citation type="submission" date="2020-08" db="EMBL/GenBank/DDBJ databases">
        <title>Whole genome shotgun sequence of Actinoplanes ianthinogenes NBRC 13996.</title>
        <authorList>
            <person name="Komaki H."/>
            <person name="Tamura T."/>
        </authorList>
    </citation>
    <scope>NUCLEOTIDE SEQUENCE [LARGE SCALE GENOMIC DNA]</scope>
    <source>
        <strain evidence="1 2">NBRC 13996</strain>
    </source>
</reference>
<keyword evidence="2" id="KW-1185">Reference proteome</keyword>
<dbReference type="EMBL" id="AP023356">
    <property type="protein sequence ID" value="BCJ48493.1"/>
    <property type="molecule type" value="Genomic_DNA"/>
</dbReference>
<dbReference type="RefSeq" id="WP_189334263.1">
    <property type="nucleotide sequence ID" value="NZ_AP023356.1"/>
</dbReference>
<sequence>MAWWDRMFGRQRATPGFYGVCGECRHDWREHHPVQGCGECGYEREHDEPGAPGAVCAARAPGPTFP</sequence>
<dbReference type="Proteomes" id="UP000676967">
    <property type="component" value="Chromosome"/>
</dbReference>
<accession>A0ABM7MA55</accession>
<organism evidence="1 2">
    <name type="scientific">Actinoplanes ianthinogenes</name>
    <dbReference type="NCBI Taxonomy" id="122358"/>
    <lineage>
        <taxon>Bacteria</taxon>
        <taxon>Bacillati</taxon>
        <taxon>Actinomycetota</taxon>
        <taxon>Actinomycetes</taxon>
        <taxon>Micromonosporales</taxon>
        <taxon>Micromonosporaceae</taxon>
        <taxon>Actinoplanes</taxon>
    </lineage>
</organism>
<protein>
    <submittedName>
        <fullName evidence="1">Uncharacterized protein</fullName>
    </submittedName>
</protein>
<gene>
    <name evidence="1" type="ORF">Aiant_91500</name>
</gene>